<accession>A0A7D9D977</accession>
<proteinExistence type="predicted"/>
<gene>
    <name evidence="1" type="ORF">PACLA_8A080988</name>
</gene>
<dbReference type="Proteomes" id="UP001152795">
    <property type="component" value="Unassembled WGS sequence"/>
</dbReference>
<evidence type="ECO:0000313" key="1">
    <source>
        <dbReference type="EMBL" id="CAB3980240.1"/>
    </source>
</evidence>
<sequence length="190" mass="20922">MLIPGCGKQHHPMLHPVELNRDNNVQAPVKTDNEEIQGQTTSSLPVQFQNAQTGHCGATGTIKKQVCLRIVPVKVFGRDNGIEKVTYAIRDEGSNTTLVKESLANKLKLKGQPIDFQLTTMNGVSQESGRSHFFYVQGMGQKDCLEIPNALSVKDLSVAASCIPNEQDIASGNILMESLCQNWKVRRSQF</sequence>
<reference evidence="1" key="1">
    <citation type="submission" date="2020-04" db="EMBL/GenBank/DDBJ databases">
        <authorList>
            <person name="Alioto T."/>
            <person name="Alioto T."/>
            <person name="Gomez Garrido J."/>
        </authorList>
    </citation>
    <scope>NUCLEOTIDE SEQUENCE</scope>
    <source>
        <strain evidence="1">A484AB</strain>
    </source>
</reference>
<keyword evidence="2" id="KW-1185">Reference proteome</keyword>
<dbReference type="EMBL" id="CACRXK020000272">
    <property type="protein sequence ID" value="CAB3980240.1"/>
    <property type="molecule type" value="Genomic_DNA"/>
</dbReference>
<dbReference type="PANTHER" id="PTHR47331">
    <property type="entry name" value="PHD-TYPE DOMAIN-CONTAINING PROTEIN"/>
    <property type="match status" value="1"/>
</dbReference>
<dbReference type="OrthoDB" id="8047691at2759"/>
<name>A0A7D9D977_PARCT</name>
<dbReference type="PANTHER" id="PTHR47331:SF5">
    <property type="entry name" value="RIBONUCLEASE H"/>
    <property type="match status" value="1"/>
</dbReference>
<protein>
    <submittedName>
        <fullName evidence="1">Uncharacterized protein</fullName>
    </submittedName>
</protein>
<organism evidence="1 2">
    <name type="scientific">Paramuricea clavata</name>
    <name type="common">Red gorgonian</name>
    <name type="synonym">Violescent sea-whip</name>
    <dbReference type="NCBI Taxonomy" id="317549"/>
    <lineage>
        <taxon>Eukaryota</taxon>
        <taxon>Metazoa</taxon>
        <taxon>Cnidaria</taxon>
        <taxon>Anthozoa</taxon>
        <taxon>Octocorallia</taxon>
        <taxon>Malacalcyonacea</taxon>
        <taxon>Plexauridae</taxon>
        <taxon>Paramuricea</taxon>
    </lineage>
</organism>
<dbReference type="AlphaFoldDB" id="A0A7D9D977"/>
<evidence type="ECO:0000313" key="2">
    <source>
        <dbReference type="Proteomes" id="UP001152795"/>
    </source>
</evidence>
<comment type="caution">
    <text evidence="1">The sequence shown here is derived from an EMBL/GenBank/DDBJ whole genome shotgun (WGS) entry which is preliminary data.</text>
</comment>